<evidence type="ECO:0008006" key="10">
    <source>
        <dbReference type="Google" id="ProtNLM"/>
    </source>
</evidence>
<evidence type="ECO:0000256" key="1">
    <source>
        <dbReference type="ARBA" id="ARBA00004651"/>
    </source>
</evidence>
<keyword evidence="4 7" id="KW-0812">Transmembrane</keyword>
<keyword evidence="9" id="KW-1185">Reference proteome</keyword>
<feature type="transmembrane region" description="Helical" evidence="7">
    <location>
        <begin position="381"/>
        <end position="401"/>
    </location>
</feature>
<feature type="transmembrane region" description="Helical" evidence="7">
    <location>
        <begin position="508"/>
        <end position="529"/>
    </location>
</feature>
<dbReference type="GO" id="GO:0005886">
    <property type="term" value="C:plasma membrane"/>
    <property type="evidence" value="ECO:0007669"/>
    <property type="project" value="UniProtKB-SubCell"/>
</dbReference>
<feature type="transmembrane region" description="Helical" evidence="7">
    <location>
        <begin position="74"/>
        <end position="91"/>
    </location>
</feature>
<feature type="transmembrane region" description="Helical" evidence="7">
    <location>
        <begin position="25"/>
        <end position="43"/>
    </location>
</feature>
<organism evidence="8 9">
    <name type="scientific">Legionella fallonii LLAP-10</name>
    <dbReference type="NCBI Taxonomy" id="1212491"/>
    <lineage>
        <taxon>Bacteria</taxon>
        <taxon>Pseudomonadati</taxon>
        <taxon>Pseudomonadota</taxon>
        <taxon>Gammaproteobacteria</taxon>
        <taxon>Legionellales</taxon>
        <taxon>Legionellaceae</taxon>
        <taxon>Legionella</taxon>
    </lineage>
</organism>
<comment type="subcellular location">
    <subcellularLocation>
        <location evidence="1">Cell membrane</location>
        <topology evidence="1">Multi-pass membrane protein</topology>
    </subcellularLocation>
</comment>
<dbReference type="EMBL" id="LN614827">
    <property type="protein sequence ID" value="CEG57558.1"/>
    <property type="molecule type" value="Genomic_DNA"/>
</dbReference>
<keyword evidence="2" id="KW-0813">Transport</keyword>
<dbReference type="HOGENOM" id="CLU_023734_0_0_6"/>
<sequence length="700" mass="78543">MLALRPLPTGDLVSSFWPKSVENRAALRTAVAAFIAVFISFYLHLQTPYWSGMTVVIVTNLYTGSIIDKATMRIIGTIAGAFLGFFVAGMVVNSFLLYLLSCFLILAVSVYYYHFSTYGYAYLLGALCAFVIIAQLALDPRNAFFVAIWRPVEIGIGVLVSALSAYAIFPNHLKDNIVVQVRGIFDDFSTEFKQLSQSLKQGTIDFEVVAQSNLKIKKKLRKAVELIGALNHEIGVTKERIDQLRAFLDSFYDLSRQLQYLILTSPLRDDLTTIQTLQVEPVFAAIQDDLALLQFAFINQLAPSAVLKTPEAIAVLEKQWSQEQQKLMVKSDFISSFIHFLEQVSFCFSQMYSLLAGSPVTSTARFKLINRKERLRSDLDLVKHSIKAGLAVILALLFWMVSNWPGGLNGIISSLVISIRKNLFEMTYISFHRIIGCCLGGGVALFSLLVCAMDLYDFSLVLLFSVWAFSYLMFKFPKYAYIGLQANIALIISLAQEGGPPILLDPPLQRLGGIFIGITSSFLVANILWRSDVLTLLNRSLDKLYRFMTYNLKQILTVTEKEITLHDLANLFWLSRGLIESLTAERLNAKKQNKLVKLTRRFESLVFIQATLSHILAAIDRVEAEATAKLFDLDLLAIENKLVILYEDHDIPGGHALSHQLQEMLATFEAKPVYVQIDSNELRNFLAYINALNHLALGVQ</sequence>
<dbReference type="InterPro" id="IPR006726">
    <property type="entry name" value="PHBA_efflux_AaeB/fusaric-R"/>
</dbReference>
<protein>
    <recommendedName>
        <fullName evidence="10">p-hydroxybenzoic acid efflux pump subunit AaeB</fullName>
    </recommendedName>
</protein>
<dbReference type="PANTHER" id="PTHR30509">
    <property type="entry name" value="P-HYDROXYBENZOIC ACID EFFLUX PUMP SUBUNIT-RELATED"/>
    <property type="match status" value="1"/>
</dbReference>
<accession>A0A098G4Z8</accession>
<dbReference type="AlphaFoldDB" id="A0A098G4Z8"/>
<feature type="transmembrane region" description="Helical" evidence="7">
    <location>
        <begin position="120"/>
        <end position="138"/>
    </location>
</feature>
<evidence type="ECO:0000313" key="8">
    <source>
        <dbReference type="EMBL" id="CEG57558.1"/>
    </source>
</evidence>
<proteinExistence type="predicted"/>
<evidence type="ECO:0000256" key="3">
    <source>
        <dbReference type="ARBA" id="ARBA00022475"/>
    </source>
</evidence>
<gene>
    <name evidence="8" type="ORF">LFA_2178</name>
</gene>
<dbReference type="GO" id="GO:0022857">
    <property type="term" value="F:transmembrane transporter activity"/>
    <property type="evidence" value="ECO:0007669"/>
    <property type="project" value="InterPro"/>
</dbReference>
<evidence type="ECO:0000256" key="5">
    <source>
        <dbReference type="ARBA" id="ARBA00022989"/>
    </source>
</evidence>
<dbReference type="KEGG" id="lfa:LFA_2178"/>
<evidence type="ECO:0000256" key="7">
    <source>
        <dbReference type="SAM" id="Phobius"/>
    </source>
</evidence>
<name>A0A098G4Z8_9GAMM</name>
<dbReference type="STRING" id="1212491.LFA_2178"/>
<feature type="transmembrane region" description="Helical" evidence="7">
    <location>
        <begin position="431"/>
        <end position="449"/>
    </location>
</feature>
<reference evidence="9" key="1">
    <citation type="submission" date="2014-09" db="EMBL/GenBank/DDBJ databases">
        <authorList>
            <person name="Gomez-Valero L."/>
        </authorList>
    </citation>
    <scope>NUCLEOTIDE SEQUENCE [LARGE SCALE GENOMIC DNA]</scope>
    <source>
        <strain evidence="9">ATCC700992</strain>
    </source>
</reference>
<evidence type="ECO:0000256" key="4">
    <source>
        <dbReference type="ARBA" id="ARBA00022692"/>
    </source>
</evidence>
<keyword evidence="6 7" id="KW-0472">Membrane</keyword>
<dbReference type="Proteomes" id="UP000032430">
    <property type="component" value="Chromosome I"/>
</dbReference>
<evidence type="ECO:0000256" key="2">
    <source>
        <dbReference type="ARBA" id="ARBA00022448"/>
    </source>
</evidence>
<feature type="transmembrane region" description="Helical" evidence="7">
    <location>
        <begin position="455"/>
        <end position="474"/>
    </location>
</feature>
<keyword evidence="3" id="KW-1003">Cell membrane</keyword>
<evidence type="ECO:0000313" key="9">
    <source>
        <dbReference type="Proteomes" id="UP000032430"/>
    </source>
</evidence>
<evidence type="ECO:0000256" key="6">
    <source>
        <dbReference type="ARBA" id="ARBA00023136"/>
    </source>
</evidence>
<keyword evidence="5 7" id="KW-1133">Transmembrane helix</keyword>
<dbReference type="PANTHER" id="PTHR30509:SF9">
    <property type="entry name" value="MULTIDRUG RESISTANCE PROTEIN MDTO"/>
    <property type="match status" value="1"/>
</dbReference>
<feature type="transmembrane region" description="Helical" evidence="7">
    <location>
        <begin position="144"/>
        <end position="169"/>
    </location>
</feature>
<dbReference type="Pfam" id="PF04632">
    <property type="entry name" value="FUSC"/>
    <property type="match status" value="1"/>
</dbReference>
<feature type="transmembrane region" description="Helical" evidence="7">
    <location>
        <begin position="97"/>
        <end position="113"/>
    </location>
</feature>